<reference evidence="1" key="1">
    <citation type="journal article" date="2013" name="Environ. Microbiol.">
        <title>Microbiota from the distal guts of lean and obese adolescents exhibit partial functional redundancy besides clear differences in community structure.</title>
        <authorList>
            <person name="Ferrer M."/>
            <person name="Ruiz A."/>
            <person name="Lanza F."/>
            <person name="Haange S.B."/>
            <person name="Oberbach A."/>
            <person name="Till H."/>
            <person name="Bargiela R."/>
            <person name="Campoy C."/>
            <person name="Segura M.T."/>
            <person name="Richter M."/>
            <person name="von Bergen M."/>
            <person name="Seifert J."/>
            <person name="Suarez A."/>
        </authorList>
    </citation>
    <scope>NUCLEOTIDE SEQUENCE</scope>
</reference>
<accession>K1RT85</accession>
<sequence length="399" mass="44355">MLFIRFRDVGNTEFIAHHNKYNIFKSILSAAPIVGPVVSAAGSILGGSIAKSGSDAAARASLQATRETNAANLKLAQYQNDWNLAQWNRQNAYNTPLAQRQRYEDAGINPYFALGNISSGSAQGELQSAPMANQQSGADAYNMSAQGAQQFGASVANASSQFFNTQYQQEQTKALQIQNTENLLSMNKRVQGLEYDNQAKRMANELYNANMQSLMNITKNQERESYARVAQANLQTVGSQYDIASKAFTNRFILPAQRDIAQLTLNKMVTEIAYQKAQENWTNKQTALAAKYAAAAMLSANASWLSSKAAWNTSLSNASSVANQNWFRTQQNSRESTRFGIESKYLERSVKIGVEQLETQQHFNKSRENLWFNSGFAGRFMFNLGETFNQINPLKFGLK</sequence>
<evidence type="ECO:0008006" key="2">
    <source>
        <dbReference type="Google" id="ProtNLM"/>
    </source>
</evidence>
<dbReference type="EMBL" id="AJWZ01011060">
    <property type="protein sequence ID" value="EKC46634.1"/>
    <property type="molecule type" value="Genomic_DNA"/>
</dbReference>
<proteinExistence type="predicted"/>
<evidence type="ECO:0000313" key="1">
    <source>
        <dbReference type="EMBL" id="EKC46634.1"/>
    </source>
</evidence>
<organism evidence="1">
    <name type="scientific">human gut metagenome</name>
    <dbReference type="NCBI Taxonomy" id="408170"/>
    <lineage>
        <taxon>unclassified sequences</taxon>
        <taxon>metagenomes</taxon>
        <taxon>organismal metagenomes</taxon>
    </lineage>
</organism>
<name>K1RT85_9ZZZZ</name>
<dbReference type="AlphaFoldDB" id="K1RT85"/>
<gene>
    <name evidence="1" type="ORF">OBE_16155</name>
</gene>
<comment type="caution">
    <text evidence="1">The sequence shown here is derived from an EMBL/GenBank/DDBJ whole genome shotgun (WGS) entry which is preliminary data.</text>
</comment>
<protein>
    <recommendedName>
        <fullName evidence="2">DNA pilot protein</fullName>
    </recommendedName>
</protein>